<dbReference type="AlphaFoldDB" id="A0AAX3M4Z9"/>
<evidence type="ECO:0000313" key="2">
    <source>
        <dbReference type="EMBL" id="WCT57289.1"/>
    </source>
</evidence>
<dbReference type="Gene3D" id="1.10.3210.10">
    <property type="entry name" value="Hypothetical protein af1432"/>
    <property type="match status" value="1"/>
</dbReference>
<dbReference type="InterPro" id="IPR003607">
    <property type="entry name" value="HD/PDEase_dom"/>
</dbReference>
<gene>
    <name evidence="2" type="ORF">PQ456_07220</name>
</gene>
<dbReference type="InterPro" id="IPR037522">
    <property type="entry name" value="HD_GYP_dom"/>
</dbReference>
<protein>
    <submittedName>
        <fullName evidence="2">HD-GYP domain-containing protein</fullName>
    </submittedName>
</protein>
<name>A0AAX3M4Z9_9BACL</name>
<sequence>MRVHVTDLKPGDTLLRDTFNTFGIHIMQKGHTLQREDIAKLLQHGVDDVDIEEVFSEPADISQSLSSHPLQDAKVQFNSALQGFEDLFLNAAARGEFDGSQVDAKLQPLLTELQEQKDVVSVLLFLNDDNNYTYTHSLQVGMLSYYLATWMGYTEQEAYQAGRAGYLHDVGKSKIPSHILNKPGRLTTEEFEEMKRHTIYGHDIIMQSTGDKISAMVALQHHERTDGKGYPNGLSLDEIHPLSRITAVADVYSAMTTARVYQTKQELLRVLKELHRMSFGQLHAETTQTFIRNMLPNFIGKQVLLSSGEVGQIIMTNPSNFFRPLIKTDKGFTDLAMQSNLDIEEIFM</sequence>
<feature type="domain" description="HD-GYP" evidence="1">
    <location>
        <begin position="111"/>
        <end position="306"/>
    </location>
</feature>
<dbReference type="PANTHER" id="PTHR43155">
    <property type="entry name" value="CYCLIC DI-GMP PHOSPHODIESTERASE PA4108-RELATED"/>
    <property type="match status" value="1"/>
</dbReference>
<dbReference type="EMBL" id="CP117416">
    <property type="protein sequence ID" value="WCT57289.1"/>
    <property type="molecule type" value="Genomic_DNA"/>
</dbReference>
<accession>A0AAX3M4Z9</accession>
<keyword evidence="3" id="KW-1185">Reference proteome</keyword>
<evidence type="ECO:0000259" key="1">
    <source>
        <dbReference type="PROSITE" id="PS51832"/>
    </source>
</evidence>
<proteinExistence type="predicted"/>
<dbReference type="Pfam" id="PF13487">
    <property type="entry name" value="HD_5"/>
    <property type="match status" value="1"/>
</dbReference>
<dbReference type="CDD" id="cd00077">
    <property type="entry name" value="HDc"/>
    <property type="match status" value="1"/>
</dbReference>
<dbReference type="Proteomes" id="UP001220509">
    <property type="component" value="Chromosome"/>
</dbReference>
<dbReference type="PANTHER" id="PTHR43155:SF2">
    <property type="entry name" value="CYCLIC DI-GMP PHOSPHODIESTERASE PA4108"/>
    <property type="match status" value="1"/>
</dbReference>
<dbReference type="KEGG" id="pka:PQ456_07220"/>
<dbReference type="PROSITE" id="PS51832">
    <property type="entry name" value="HD_GYP"/>
    <property type="match status" value="1"/>
</dbReference>
<organism evidence="2 3">
    <name type="scientific">Paenibacillus kyungheensis</name>
    <dbReference type="NCBI Taxonomy" id="1452732"/>
    <lineage>
        <taxon>Bacteria</taxon>
        <taxon>Bacillati</taxon>
        <taxon>Bacillota</taxon>
        <taxon>Bacilli</taxon>
        <taxon>Bacillales</taxon>
        <taxon>Paenibacillaceae</taxon>
        <taxon>Paenibacillus</taxon>
    </lineage>
</organism>
<dbReference type="SMART" id="SM00471">
    <property type="entry name" value="HDc"/>
    <property type="match status" value="1"/>
</dbReference>
<evidence type="ECO:0000313" key="3">
    <source>
        <dbReference type="Proteomes" id="UP001220509"/>
    </source>
</evidence>
<dbReference type="SUPFAM" id="SSF109604">
    <property type="entry name" value="HD-domain/PDEase-like"/>
    <property type="match status" value="1"/>
</dbReference>
<reference evidence="2 3" key="1">
    <citation type="submission" date="2023-02" db="EMBL/GenBank/DDBJ databases">
        <title>Genome sequence of Paenibacillus kyungheensis KACC 18744.</title>
        <authorList>
            <person name="Kim S."/>
            <person name="Heo J."/>
            <person name="Kwon S.-W."/>
        </authorList>
    </citation>
    <scope>NUCLEOTIDE SEQUENCE [LARGE SCALE GENOMIC DNA]</scope>
    <source>
        <strain evidence="2 3">KACC 18744</strain>
    </source>
</reference>
<dbReference type="RefSeq" id="WP_273615515.1">
    <property type="nucleotide sequence ID" value="NZ_CP117416.1"/>
</dbReference>